<dbReference type="InterPro" id="IPR041854">
    <property type="entry name" value="BFD-like_2Fe2S-bd_dom_sf"/>
</dbReference>
<dbReference type="Gene3D" id="3.30.9.10">
    <property type="entry name" value="D-Amino Acid Oxidase, subunit A, domain 2"/>
    <property type="match status" value="1"/>
</dbReference>
<accession>A0A173RFS6</accession>
<evidence type="ECO:0000313" key="6">
    <source>
        <dbReference type="Proteomes" id="UP000095679"/>
    </source>
</evidence>
<evidence type="ECO:0000313" key="3">
    <source>
        <dbReference type="EMBL" id="CUM76711.1"/>
    </source>
</evidence>
<dbReference type="Pfam" id="PF04324">
    <property type="entry name" value="Fer2_BFD"/>
    <property type="match status" value="1"/>
</dbReference>
<dbReference type="GO" id="GO:0003973">
    <property type="term" value="F:(S)-2-hydroxy-acid oxidase activity"/>
    <property type="evidence" value="ECO:0007669"/>
    <property type="project" value="UniProtKB-EC"/>
</dbReference>
<dbReference type="PANTHER" id="PTHR42720">
    <property type="entry name" value="GLYCEROL-3-PHOSPHATE DEHYDROGENASE"/>
    <property type="match status" value="1"/>
</dbReference>
<dbReference type="OrthoDB" id="9801699at2"/>
<dbReference type="GeneID" id="75047520"/>
<dbReference type="CDD" id="cd19946">
    <property type="entry name" value="GlpA-like_Fer2_BFD-like"/>
    <property type="match status" value="1"/>
</dbReference>
<evidence type="ECO:0000259" key="2">
    <source>
        <dbReference type="Pfam" id="PF04324"/>
    </source>
</evidence>
<dbReference type="SUPFAM" id="SSF51905">
    <property type="entry name" value="FAD/NAD(P)-binding domain"/>
    <property type="match status" value="1"/>
</dbReference>
<dbReference type="EC" id="1.1.3.15" evidence="3"/>
<dbReference type="InterPro" id="IPR052745">
    <property type="entry name" value="G3P_Oxidase/Oxidoreductase"/>
</dbReference>
<feature type="domain" description="BFD-like [2Fe-2S]-binding" evidence="2">
    <location>
        <begin position="400"/>
        <end position="453"/>
    </location>
</feature>
<dbReference type="EMBL" id="CYZL01000004">
    <property type="protein sequence ID" value="CUN74814.1"/>
    <property type="molecule type" value="Genomic_DNA"/>
</dbReference>
<name>A0A173RFS6_9FIRM</name>
<dbReference type="PANTHER" id="PTHR42720:SF1">
    <property type="entry name" value="GLYCEROL 3-PHOSPHATE OXIDASE"/>
    <property type="match status" value="1"/>
</dbReference>
<dbReference type="Proteomes" id="UP000095679">
    <property type="component" value="Unassembled WGS sequence"/>
</dbReference>
<evidence type="ECO:0000313" key="4">
    <source>
        <dbReference type="EMBL" id="CUN74814.1"/>
    </source>
</evidence>
<keyword evidence="3" id="KW-0560">Oxidoreductase</keyword>
<proteinExistence type="predicted"/>
<dbReference type="Pfam" id="PF01266">
    <property type="entry name" value="DAO"/>
    <property type="match status" value="1"/>
</dbReference>
<dbReference type="InterPro" id="IPR006076">
    <property type="entry name" value="FAD-dep_OxRdtase"/>
</dbReference>
<reference evidence="5 6" key="1">
    <citation type="submission" date="2015-09" db="EMBL/GenBank/DDBJ databases">
        <authorList>
            <consortium name="Pathogen Informatics"/>
        </authorList>
    </citation>
    <scope>NUCLEOTIDE SEQUENCE [LARGE SCALE GENOMIC DNA]</scope>
    <source>
        <strain evidence="4 6">2789STDY5834835</strain>
        <strain evidence="3 5">2789STDY5834966</strain>
    </source>
</reference>
<dbReference type="EMBL" id="CYYC01000001">
    <property type="protein sequence ID" value="CUM76711.1"/>
    <property type="molecule type" value="Genomic_DNA"/>
</dbReference>
<dbReference type="InterPro" id="IPR007419">
    <property type="entry name" value="BFD-like_2Fe2S-bd_dom"/>
</dbReference>
<dbReference type="Proteomes" id="UP000095390">
    <property type="component" value="Unassembled WGS sequence"/>
</dbReference>
<dbReference type="RefSeq" id="WP_005347558.1">
    <property type="nucleotide sequence ID" value="NZ_BLYK01000039.1"/>
</dbReference>
<dbReference type="AlphaFoldDB" id="A0A173RFS6"/>
<dbReference type="Gene3D" id="1.10.10.1100">
    <property type="entry name" value="BFD-like [2Fe-2S]-binding domain"/>
    <property type="match status" value="1"/>
</dbReference>
<dbReference type="InterPro" id="IPR036188">
    <property type="entry name" value="FAD/NAD-bd_sf"/>
</dbReference>
<gene>
    <name evidence="3" type="primary">lhgO_1</name>
    <name evidence="4" type="ORF">ERS852450_00550</name>
    <name evidence="3" type="ORF">ERS852578_00105</name>
</gene>
<evidence type="ECO:0000313" key="5">
    <source>
        <dbReference type="Proteomes" id="UP000095390"/>
    </source>
</evidence>
<feature type="domain" description="FAD dependent oxidoreductase" evidence="1">
    <location>
        <begin position="3"/>
        <end position="354"/>
    </location>
</feature>
<dbReference type="Gene3D" id="3.50.50.60">
    <property type="entry name" value="FAD/NAD(P)-binding domain"/>
    <property type="match status" value="1"/>
</dbReference>
<evidence type="ECO:0000259" key="1">
    <source>
        <dbReference type="Pfam" id="PF01266"/>
    </source>
</evidence>
<organism evidence="3 5">
    <name type="scientific">Anaerobutyricum hallii</name>
    <dbReference type="NCBI Taxonomy" id="39488"/>
    <lineage>
        <taxon>Bacteria</taxon>
        <taxon>Bacillati</taxon>
        <taxon>Bacillota</taxon>
        <taxon>Clostridia</taxon>
        <taxon>Lachnospirales</taxon>
        <taxon>Lachnospiraceae</taxon>
        <taxon>Anaerobutyricum</taxon>
    </lineage>
</organism>
<protein>
    <submittedName>
        <fullName evidence="3">L-2-hydroxyglutarate oxidase LhgO</fullName>
        <ecNumber evidence="3">1.1.3.15</ecNumber>
    </submittedName>
</protein>
<sequence length="480" mass="52544">MYDIIVIGAGVTGTCTARELSKYQVNMCVIDKGDDVASGTSKANSGIVHGGYDCKPGTLMAEMNVRGNELLYELAEDLDYPIKKNGSLIVCTVPGERGKLDVLLEQAKENGVPGCRIIDKEEALKMEPNLTDNTVAALYVPTGGIICPWGLAIAMGENAAMNGCEFKFEHAVENIIKKDDHYEVVTNKGTFETKIVVNAAGVYADTLHNMVSEDKKHIIARRGEYLLMDKELGDYFSATVFPLPGKMGKGILCAPTIHGNMFVGPSATDVEGKDAVETTQEILDDLAYKAQHSYLTRTKLPMNKIITSFAGLRAHLPEHEFIIEEAKDAPGFFDALGIESPGLTSSPAIAERIAGQIQDKYHFPEKDNFIAKRKDVIHMEDLTLEEKNALIKEKPEYGSIVCRCEMITEGEIMDAINRPLGARTMDGVKRRTRAGMGRCQAGFCTPRTMEILSRELGIPMTEITKKGEGSNLLVGKIKED</sequence>